<comment type="caution">
    <text evidence="5">The sequence shown here is derived from an EMBL/GenBank/DDBJ whole genome shotgun (WGS) entry which is preliminary data.</text>
</comment>
<evidence type="ECO:0000256" key="1">
    <source>
        <dbReference type="ARBA" id="ARBA00001933"/>
    </source>
</evidence>
<dbReference type="SUPFAM" id="SSF51419">
    <property type="entry name" value="PLP-binding barrel"/>
    <property type="match status" value="1"/>
</dbReference>
<accession>A0A399J7X5</accession>
<feature type="region of interest" description="Disordered" evidence="3">
    <location>
        <begin position="479"/>
        <end position="498"/>
    </location>
</feature>
<dbReference type="Gene3D" id="2.40.37.10">
    <property type="entry name" value="Lyase, Ornithine Decarboxylase, Chain A, domain 1"/>
    <property type="match status" value="1"/>
</dbReference>
<comment type="cofactor">
    <cofactor evidence="1">
        <name>pyridoxal 5'-phosphate</name>
        <dbReference type="ChEBI" id="CHEBI:597326"/>
    </cofactor>
</comment>
<dbReference type="GO" id="GO:0009089">
    <property type="term" value="P:lysine biosynthetic process via diaminopimelate"/>
    <property type="evidence" value="ECO:0007669"/>
    <property type="project" value="TreeGrafter"/>
</dbReference>
<protein>
    <submittedName>
        <fullName evidence="5">Y4yA family PLP-dependent enzyme</fullName>
    </submittedName>
</protein>
<evidence type="ECO:0000256" key="2">
    <source>
        <dbReference type="ARBA" id="ARBA00022898"/>
    </source>
</evidence>
<dbReference type="InterPro" id="IPR029066">
    <property type="entry name" value="PLP-binding_barrel"/>
</dbReference>
<dbReference type="Proteomes" id="UP000265419">
    <property type="component" value="Unassembled WGS sequence"/>
</dbReference>
<keyword evidence="6" id="KW-1185">Reference proteome</keyword>
<dbReference type="PROSITE" id="PS00879">
    <property type="entry name" value="ODR_DC_2_2"/>
    <property type="match status" value="1"/>
</dbReference>
<evidence type="ECO:0000313" key="5">
    <source>
        <dbReference type="EMBL" id="RII41618.1"/>
    </source>
</evidence>
<dbReference type="InterPro" id="IPR022644">
    <property type="entry name" value="De-COase2_N"/>
</dbReference>
<organism evidence="5 6">
    <name type="scientific">Galactobacter valiniphilus</name>
    <dbReference type="NCBI Taxonomy" id="2676122"/>
    <lineage>
        <taxon>Bacteria</taxon>
        <taxon>Bacillati</taxon>
        <taxon>Actinomycetota</taxon>
        <taxon>Actinomycetes</taxon>
        <taxon>Micrococcales</taxon>
        <taxon>Micrococcaceae</taxon>
        <taxon>Galactobacter</taxon>
    </lineage>
</organism>
<dbReference type="InterPro" id="IPR022657">
    <property type="entry name" value="De-COase2_CS"/>
</dbReference>
<dbReference type="Gene3D" id="3.20.20.10">
    <property type="entry name" value="Alanine racemase"/>
    <property type="match status" value="1"/>
</dbReference>
<evidence type="ECO:0000313" key="6">
    <source>
        <dbReference type="Proteomes" id="UP000265419"/>
    </source>
</evidence>
<evidence type="ECO:0000256" key="3">
    <source>
        <dbReference type="SAM" id="MobiDB-lite"/>
    </source>
</evidence>
<dbReference type="EMBL" id="QQXK01000024">
    <property type="protein sequence ID" value="RII41618.1"/>
    <property type="molecule type" value="Genomic_DNA"/>
</dbReference>
<dbReference type="AlphaFoldDB" id="A0A399J7X5"/>
<feature type="domain" description="Orn/DAP/Arg decarboxylase 2 N-terminal" evidence="4">
    <location>
        <begin position="61"/>
        <end position="266"/>
    </location>
</feature>
<evidence type="ECO:0000259" key="4">
    <source>
        <dbReference type="Pfam" id="PF02784"/>
    </source>
</evidence>
<dbReference type="RefSeq" id="WP_119425318.1">
    <property type="nucleotide sequence ID" value="NZ_QQXK01000024.1"/>
</dbReference>
<gene>
    <name evidence="5" type="ORF">DWB68_11755</name>
</gene>
<proteinExistence type="predicted"/>
<reference evidence="5 6" key="1">
    <citation type="submission" date="2018-07" db="EMBL/GenBank/DDBJ databases">
        <title>Arthrobacter sp. nov., isolated from raw cow's milk with high bacterial count.</title>
        <authorList>
            <person name="Hahne J."/>
            <person name="Isele D."/>
            <person name="Lipski A."/>
        </authorList>
    </citation>
    <scope>NUCLEOTIDE SEQUENCE [LARGE SCALE GENOMIC DNA]</scope>
    <source>
        <strain evidence="5 6">JZ R-35</strain>
    </source>
</reference>
<name>A0A399J7X5_9MICC</name>
<dbReference type="InterPro" id="IPR009006">
    <property type="entry name" value="Ala_racemase/Decarboxylase_C"/>
</dbReference>
<dbReference type="GO" id="GO:0008836">
    <property type="term" value="F:diaminopimelate decarboxylase activity"/>
    <property type="evidence" value="ECO:0007669"/>
    <property type="project" value="TreeGrafter"/>
</dbReference>
<dbReference type="PANTHER" id="PTHR43727:SF2">
    <property type="entry name" value="GROUP IV DECARBOXYLASE"/>
    <property type="match status" value="1"/>
</dbReference>
<dbReference type="SUPFAM" id="SSF50621">
    <property type="entry name" value="Alanine racemase C-terminal domain-like"/>
    <property type="match status" value="1"/>
</dbReference>
<keyword evidence="2" id="KW-0663">Pyridoxal phosphate</keyword>
<sequence length="498" mass="53950">MTRRPPALCHGQPPLTARTEPWMEDLLADPEACRALIDEYGSPVNVHDFAPLARHCRELVEAAAECGVPLRVFVARKANKTLGLVDAATSAGHGIDVASYHELRQCLERGVSPQNLIVTAAVKSLALLTLAVSAGVAVSVDNQDELEDLLQVASGSEPGANPVEIALRLSPTDPDLPTSRFGLPAEQWLGLMSAATQRANARGGSEVLVSGLHFHLNGYSAPERVRMLVHACKAADALRAIGHPVAFIDMGGGVPISYLDDEEPWRAFWRALDADTERAMTWKGDRLGLRDPHLDRPSESLYPFWQPLSRGPWLSSILRAEVPESSGNRSTSVAQMLIDRGLELRCEPGRAVLDGCGLTLAAVAFRKHDRDGNGLVGLHMNRTQLRSTSADVLLDPRWVRRSGTPVGEPQTAFLVGAYCVEDEAILRRRLTFPTGVDRQDIAAFINTAGYLMHIVESASHQLPLARNVVRCGDTFHPDAMDAARPEDAGQAAASRAVR</sequence>
<dbReference type="Pfam" id="PF02784">
    <property type="entry name" value="Orn_Arg_deC_N"/>
    <property type="match status" value="1"/>
</dbReference>
<dbReference type="PANTHER" id="PTHR43727">
    <property type="entry name" value="DIAMINOPIMELATE DECARBOXYLASE"/>
    <property type="match status" value="1"/>
</dbReference>